<keyword evidence="3" id="KW-1185">Reference proteome</keyword>
<dbReference type="InterPro" id="IPR035992">
    <property type="entry name" value="Ricin_B-like_lectins"/>
</dbReference>
<dbReference type="Proteomes" id="UP000182719">
    <property type="component" value="Unassembled WGS sequence"/>
</dbReference>
<feature type="chain" id="PRO_5010374443" description="Ricin B lectin domain-containing protein" evidence="1">
    <location>
        <begin position="24"/>
        <end position="171"/>
    </location>
</feature>
<evidence type="ECO:0008006" key="4">
    <source>
        <dbReference type="Google" id="ProtNLM"/>
    </source>
</evidence>
<dbReference type="CDD" id="cd00161">
    <property type="entry name" value="beta-trefoil_Ricin-like"/>
    <property type="match status" value="1"/>
</dbReference>
<dbReference type="AlphaFoldDB" id="A0A1H7T502"/>
<dbReference type="RefSeq" id="WP_075007642.1">
    <property type="nucleotide sequence ID" value="NZ_FOAP01000008.1"/>
</dbReference>
<protein>
    <recommendedName>
        <fullName evidence="4">Ricin B lectin domain-containing protein</fullName>
    </recommendedName>
</protein>
<evidence type="ECO:0000256" key="1">
    <source>
        <dbReference type="SAM" id="SignalP"/>
    </source>
</evidence>
<keyword evidence="1" id="KW-0732">Signal</keyword>
<feature type="signal peptide" evidence="1">
    <location>
        <begin position="1"/>
        <end position="23"/>
    </location>
</feature>
<accession>A0A1H7T502</accession>
<dbReference type="EMBL" id="FOAP01000008">
    <property type="protein sequence ID" value="SEL79921.1"/>
    <property type="molecule type" value="Genomic_DNA"/>
</dbReference>
<gene>
    <name evidence="2" type="ORF">SAMN05444354_108277</name>
</gene>
<dbReference type="SUPFAM" id="SSF50370">
    <property type="entry name" value="Ricin B-like lectins"/>
    <property type="match status" value="1"/>
</dbReference>
<dbReference type="Gene3D" id="2.80.10.50">
    <property type="match status" value="1"/>
</dbReference>
<proteinExistence type="predicted"/>
<evidence type="ECO:0000313" key="3">
    <source>
        <dbReference type="Proteomes" id="UP000182719"/>
    </source>
</evidence>
<reference evidence="3" key="1">
    <citation type="submission" date="2016-10" db="EMBL/GenBank/DDBJ databases">
        <authorList>
            <person name="Varghese N."/>
            <person name="Submissions S."/>
        </authorList>
    </citation>
    <scope>NUCLEOTIDE SEQUENCE [LARGE SCALE GENOMIC DNA]</scope>
    <source>
        <strain evidence="3">DSM 17044</strain>
    </source>
</reference>
<name>A0A1H7T502_STIAU</name>
<organism evidence="2 3">
    <name type="scientific">Stigmatella aurantiaca</name>
    <dbReference type="NCBI Taxonomy" id="41"/>
    <lineage>
        <taxon>Bacteria</taxon>
        <taxon>Pseudomonadati</taxon>
        <taxon>Myxococcota</taxon>
        <taxon>Myxococcia</taxon>
        <taxon>Myxococcales</taxon>
        <taxon>Cystobacterineae</taxon>
        <taxon>Archangiaceae</taxon>
        <taxon>Stigmatella</taxon>
    </lineage>
</organism>
<sequence>MLSRAVAAAAILFFAVLPSVAEAQQTMRYQWNWDSQVLDGSGTWVQTSSYRPGDGAQLFNVIPSAFAGFHLIQSQKDGNCLSRKTNNQFVLQPCTNFNAQLFKLIPEPWSANMPPEMRVYPYVIKSGNECLRLETVAGVPGILVASPWCYTSGDMWNDVFFFGDGKTPVRL</sequence>
<evidence type="ECO:0000313" key="2">
    <source>
        <dbReference type="EMBL" id="SEL79921.1"/>
    </source>
</evidence>